<name>V4B021_LOTGI</name>
<dbReference type="STRING" id="225164.V4B021"/>
<dbReference type="AlphaFoldDB" id="V4B021"/>
<evidence type="ECO:0000313" key="9">
    <source>
        <dbReference type="Proteomes" id="UP000030746"/>
    </source>
</evidence>
<evidence type="ECO:0000256" key="2">
    <source>
        <dbReference type="ARBA" id="ARBA00022475"/>
    </source>
</evidence>
<reference evidence="8 9" key="1">
    <citation type="journal article" date="2013" name="Nature">
        <title>Insights into bilaterian evolution from three spiralian genomes.</title>
        <authorList>
            <person name="Simakov O."/>
            <person name="Marletaz F."/>
            <person name="Cho S.J."/>
            <person name="Edsinger-Gonzales E."/>
            <person name="Havlak P."/>
            <person name="Hellsten U."/>
            <person name="Kuo D.H."/>
            <person name="Larsson T."/>
            <person name="Lv J."/>
            <person name="Arendt D."/>
            <person name="Savage R."/>
            <person name="Osoegawa K."/>
            <person name="de Jong P."/>
            <person name="Grimwood J."/>
            <person name="Chapman J.A."/>
            <person name="Shapiro H."/>
            <person name="Aerts A."/>
            <person name="Otillar R.P."/>
            <person name="Terry A.Y."/>
            <person name="Boore J.L."/>
            <person name="Grigoriev I.V."/>
            <person name="Lindberg D.R."/>
            <person name="Seaver E.C."/>
            <person name="Weisblat D.A."/>
            <person name="Putnam N.H."/>
            <person name="Rokhsar D.S."/>
        </authorList>
    </citation>
    <scope>NUCLEOTIDE SEQUENCE [LARGE SCALE GENOMIC DNA]</scope>
</reference>
<dbReference type="PROSITE" id="PS50262">
    <property type="entry name" value="G_PROTEIN_RECEP_F1_2"/>
    <property type="match status" value="1"/>
</dbReference>
<evidence type="ECO:0000256" key="5">
    <source>
        <dbReference type="ARBA" id="ARBA00023136"/>
    </source>
</evidence>
<dbReference type="CDD" id="cd00637">
    <property type="entry name" value="7tm_classA_rhodopsin-like"/>
    <property type="match status" value="1"/>
</dbReference>
<feature type="transmembrane region" description="Helical" evidence="6">
    <location>
        <begin position="178"/>
        <end position="203"/>
    </location>
</feature>
<dbReference type="Pfam" id="PF00001">
    <property type="entry name" value="7tm_1"/>
    <property type="match status" value="1"/>
</dbReference>
<dbReference type="PRINTS" id="PR00237">
    <property type="entry name" value="GPCRRHODOPSN"/>
</dbReference>
<feature type="transmembrane region" description="Helical" evidence="6">
    <location>
        <begin position="55"/>
        <end position="73"/>
    </location>
</feature>
<feature type="transmembrane region" description="Helical" evidence="6">
    <location>
        <begin position="256"/>
        <end position="279"/>
    </location>
</feature>
<dbReference type="GO" id="GO:0004930">
    <property type="term" value="F:G protein-coupled receptor activity"/>
    <property type="evidence" value="ECO:0007669"/>
    <property type="project" value="InterPro"/>
</dbReference>
<keyword evidence="3 6" id="KW-0812">Transmembrane</keyword>
<keyword evidence="2" id="KW-1003">Cell membrane</keyword>
<dbReference type="InterPro" id="IPR000276">
    <property type="entry name" value="GPCR_Rhodpsn"/>
</dbReference>
<dbReference type="GO" id="GO:0005886">
    <property type="term" value="C:plasma membrane"/>
    <property type="evidence" value="ECO:0007669"/>
    <property type="project" value="UniProtKB-SubCell"/>
</dbReference>
<feature type="transmembrane region" description="Helical" evidence="6">
    <location>
        <begin position="136"/>
        <end position="158"/>
    </location>
</feature>
<dbReference type="GeneID" id="20237736"/>
<feature type="transmembrane region" description="Helical" evidence="6">
    <location>
        <begin position="224"/>
        <end position="250"/>
    </location>
</feature>
<protein>
    <recommendedName>
        <fullName evidence="7">G-protein coupled receptors family 1 profile domain-containing protein</fullName>
    </recommendedName>
</protein>
<feature type="transmembrane region" description="Helical" evidence="6">
    <location>
        <begin position="93"/>
        <end position="115"/>
    </location>
</feature>
<dbReference type="SUPFAM" id="SSF81321">
    <property type="entry name" value="Family A G protein-coupled receptor-like"/>
    <property type="match status" value="1"/>
</dbReference>
<dbReference type="Proteomes" id="UP000030746">
    <property type="component" value="Unassembled WGS sequence"/>
</dbReference>
<evidence type="ECO:0000259" key="7">
    <source>
        <dbReference type="PROSITE" id="PS50262"/>
    </source>
</evidence>
<dbReference type="Gene3D" id="1.20.1070.10">
    <property type="entry name" value="Rhodopsin 7-helix transmembrane proteins"/>
    <property type="match status" value="1"/>
</dbReference>
<dbReference type="HOGENOM" id="CLU_009579_11_5_1"/>
<dbReference type="PANTHER" id="PTHR22750">
    <property type="entry name" value="G-PROTEIN COUPLED RECEPTOR"/>
    <property type="match status" value="1"/>
</dbReference>
<dbReference type="RefSeq" id="XP_009049837.1">
    <property type="nucleotide sequence ID" value="XM_009051589.1"/>
</dbReference>
<dbReference type="EMBL" id="KB201037">
    <property type="protein sequence ID" value="ESO99346.1"/>
    <property type="molecule type" value="Genomic_DNA"/>
</dbReference>
<feature type="transmembrane region" description="Helical" evidence="6">
    <location>
        <begin position="18"/>
        <end position="43"/>
    </location>
</feature>
<dbReference type="OMA" id="CSANTSD"/>
<dbReference type="KEGG" id="lgi:LOTGIDRAFT_158431"/>
<accession>V4B021</accession>
<dbReference type="SMART" id="SM01381">
    <property type="entry name" value="7TM_GPCR_Srsx"/>
    <property type="match status" value="1"/>
</dbReference>
<gene>
    <name evidence="8" type="ORF">LOTGIDRAFT_158431</name>
</gene>
<keyword evidence="9" id="KW-1185">Reference proteome</keyword>
<feature type="domain" description="G-protein coupled receptors family 1 profile" evidence="7">
    <location>
        <begin position="34"/>
        <end position="277"/>
    </location>
</feature>
<dbReference type="CTD" id="20237736"/>
<dbReference type="InterPro" id="IPR017452">
    <property type="entry name" value="GPCR_Rhodpsn_7TM"/>
</dbReference>
<evidence type="ECO:0000256" key="1">
    <source>
        <dbReference type="ARBA" id="ARBA00004651"/>
    </source>
</evidence>
<proteinExistence type="predicted"/>
<sequence length="311" mass="35302">MNSTCDSCKTYTFEITNIIFVVVYTFLFIFICGGNLMTIIAIWKTDALRSVSNCYVALLAFSDFIAGLLLPYQMLFEFPEGRRLLDTVMELCLWRNVTFFVSVNLSICSIVVIAFDRAVFIGRPFLYQRIATYNQAAIVTCICLAIAVIDGTVCLYDNRWVPNGECRAELVLSKEFRLYGQIVPVMICFVLGGSCYGYIFYVAKQQQKSLQKAHHQTIINDLKIIKVLFLVYGIFLMCWLPVVICVTISIPSDLPYIALDITLPIAILNSGMNFMVYAVKNKDFRKAFKGMLCYCCKRNEITKIAPINSKV</sequence>
<dbReference type="OrthoDB" id="6286925at2759"/>
<keyword evidence="4 6" id="KW-1133">Transmembrane helix</keyword>
<evidence type="ECO:0000313" key="8">
    <source>
        <dbReference type="EMBL" id="ESO99346.1"/>
    </source>
</evidence>
<organism evidence="8 9">
    <name type="scientific">Lottia gigantea</name>
    <name type="common">Giant owl limpet</name>
    <dbReference type="NCBI Taxonomy" id="225164"/>
    <lineage>
        <taxon>Eukaryota</taxon>
        <taxon>Metazoa</taxon>
        <taxon>Spiralia</taxon>
        <taxon>Lophotrochozoa</taxon>
        <taxon>Mollusca</taxon>
        <taxon>Gastropoda</taxon>
        <taxon>Patellogastropoda</taxon>
        <taxon>Lottioidea</taxon>
        <taxon>Lottiidae</taxon>
        <taxon>Lottia</taxon>
    </lineage>
</organism>
<keyword evidence="5 6" id="KW-0472">Membrane</keyword>
<evidence type="ECO:0000256" key="3">
    <source>
        <dbReference type="ARBA" id="ARBA00022692"/>
    </source>
</evidence>
<comment type="subcellular location">
    <subcellularLocation>
        <location evidence="1">Cell membrane</location>
        <topology evidence="1">Multi-pass membrane protein</topology>
    </subcellularLocation>
</comment>
<evidence type="ECO:0000256" key="6">
    <source>
        <dbReference type="SAM" id="Phobius"/>
    </source>
</evidence>
<evidence type="ECO:0000256" key="4">
    <source>
        <dbReference type="ARBA" id="ARBA00022989"/>
    </source>
</evidence>